<evidence type="ECO:0000313" key="2">
    <source>
        <dbReference type="EMBL" id="CAA9430540.1"/>
    </source>
</evidence>
<protein>
    <submittedName>
        <fullName evidence="2">Uncharacterized protein</fullName>
    </submittedName>
</protein>
<evidence type="ECO:0000256" key="1">
    <source>
        <dbReference type="SAM" id="MobiDB-lite"/>
    </source>
</evidence>
<feature type="non-terminal residue" evidence="2">
    <location>
        <position position="96"/>
    </location>
</feature>
<sequence length="96" mass="10180">DRAGNHRHHRTEARFPGAGAPGPAPAPAALPRAGAGHAGLRGAGARKDAGPDPALRAICQPGRVRRPLERQQHEDCASRGWRLDAQDLGHLLRARV</sequence>
<accession>A0A6J4Q2T2</accession>
<feature type="non-terminal residue" evidence="2">
    <location>
        <position position="1"/>
    </location>
</feature>
<organism evidence="2">
    <name type="scientific">uncultured Ramlibacter sp</name>
    <dbReference type="NCBI Taxonomy" id="260755"/>
    <lineage>
        <taxon>Bacteria</taxon>
        <taxon>Pseudomonadati</taxon>
        <taxon>Pseudomonadota</taxon>
        <taxon>Betaproteobacteria</taxon>
        <taxon>Burkholderiales</taxon>
        <taxon>Comamonadaceae</taxon>
        <taxon>Ramlibacter</taxon>
        <taxon>environmental samples</taxon>
    </lineage>
</organism>
<reference evidence="2" key="1">
    <citation type="submission" date="2020-02" db="EMBL/GenBank/DDBJ databases">
        <authorList>
            <person name="Meier V. D."/>
        </authorList>
    </citation>
    <scope>NUCLEOTIDE SEQUENCE</scope>
    <source>
        <strain evidence="2">AVDCRST_MAG51</strain>
    </source>
</reference>
<dbReference type="EMBL" id="CADCUX010000557">
    <property type="protein sequence ID" value="CAA9430540.1"/>
    <property type="molecule type" value="Genomic_DNA"/>
</dbReference>
<gene>
    <name evidence="2" type="ORF">AVDCRST_MAG51-2594</name>
</gene>
<dbReference type="AlphaFoldDB" id="A0A6J4Q2T2"/>
<feature type="region of interest" description="Disordered" evidence="1">
    <location>
        <begin position="1"/>
        <end position="55"/>
    </location>
</feature>
<name>A0A6J4Q2T2_9BURK</name>
<feature type="compositionally biased region" description="Basic residues" evidence="1">
    <location>
        <begin position="1"/>
        <end position="11"/>
    </location>
</feature>
<proteinExistence type="predicted"/>